<feature type="domain" description="Cadherin-like beta-sandwich-like" evidence="3">
    <location>
        <begin position="6"/>
        <end position="85"/>
    </location>
</feature>
<comment type="caution">
    <text evidence="4">The sequence shown here is derived from an EMBL/GenBank/DDBJ whole genome shotgun (WGS) entry which is preliminary data.</text>
</comment>
<organism evidence="4 5">
    <name type="scientific">Engystomops pustulosus</name>
    <name type="common">Tungara frog</name>
    <name type="synonym">Physalaemus pustulosus</name>
    <dbReference type="NCBI Taxonomy" id="76066"/>
    <lineage>
        <taxon>Eukaryota</taxon>
        <taxon>Metazoa</taxon>
        <taxon>Chordata</taxon>
        <taxon>Craniata</taxon>
        <taxon>Vertebrata</taxon>
        <taxon>Euteleostomi</taxon>
        <taxon>Amphibia</taxon>
        <taxon>Batrachia</taxon>
        <taxon>Anura</taxon>
        <taxon>Neobatrachia</taxon>
        <taxon>Hyloidea</taxon>
        <taxon>Leptodactylidae</taxon>
        <taxon>Leiuperinae</taxon>
        <taxon>Engystomops</taxon>
    </lineage>
</organism>
<dbReference type="InterPro" id="IPR025883">
    <property type="entry name" value="Cadherin-like_domain"/>
</dbReference>
<dbReference type="PANTHER" id="PTHR46016:SF1">
    <property type="entry name" value="RING-TYPE DOMAIN-CONTAINING PROTEIN"/>
    <property type="match status" value="1"/>
</dbReference>
<feature type="compositionally biased region" description="Polar residues" evidence="2">
    <location>
        <begin position="849"/>
        <end position="862"/>
    </location>
</feature>
<keyword evidence="1" id="KW-0175">Coiled coil</keyword>
<evidence type="ECO:0000313" key="4">
    <source>
        <dbReference type="EMBL" id="KAG8584057.1"/>
    </source>
</evidence>
<keyword evidence="5" id="KW-1185">Reference proteome</keyword>
<gene>
    <name evidence="4" type="ORF">GDO81_008663</name>
</gene>
<dbReference type="Pfam" id="PF12733">
    <property type="entry name" value="Cadherin-like"/>
    <property type="match status" value="1"/>
</dbReference>
<feature type="compositionally biased region" description="Polar residues" evidence="2">
    <location>
        <begin position="831"/>
        <end position="841"/>
    </location>
</feature>
<dbReference type="EMBL" id="WNYA01000003">
    <property type="protein sequence ID" value="KAG8584057.1"/>
    <property type="molecule type" value="Genomic_DNA"/>
</dbReference>
<dbReference type="InterPro" id="IPR051438">
    <property type="entry name" value="RNF_E3_ubiq-protein_ligase"/>
</dbReference>
<feature type="compositionally biased region" description="Low complexity" evidence="2">
    <location>
        <begin position="767"/>
        <end position="782"/>
    </location>
</feature>
<evidence type="ECO:0000256" key="1">
    <source>
        <dbReference type="SAM" id="Coils"/>
    </source>
</evidence>
<evidence type="ECO:0000259" key="3">
    <source>
        <dbReference type="Pfam" id="PF12733"/>
    </source>
</evidence>
<feature type="compositionally biased region" description="Polar residues" evidence="2">
    <location>
        <begin position="798"/>
        <end position="814"/>
    </location>
</feature>
<dbReference type="SUPFAM" id="SSF48452">
    <property type="entry name" value="TPR-like"/>
    <property type="match status" value="1"/>
</dbReference>
<proteinExistence type="predicted"/>
<dbReference type="Proteomes" id="UP000824782">
    <property type="component" value="Unassembled WGS sequence"/>
</dbReference>
<accession>A0AAV7CIX1</accession>
<feature type="region of interest" description="Disordered" evidence="2">
    <location>
        <begin position="691"/>
        <end position="883"/>
    </location>
</feature>
<protein>
    <recommendedName>
        <fullName evidence="3">Cadherin-like beta-sandwich-like domain-containing protein</fullName>
    </recommendedName>
</protein>
<dbReference type="GO" id="GO:0000209">
    <property type="term" value="P:protein polyubiquitination"/>
    <property type="evidence" value="ECO:0007669"/>
    <property type="project" value="TreeGrafter"/>
</dbReference>
<dbReference type="GO" id="GO:0061630">
    <property type="term" value="F:ubiquitin protein ligase activity"/>
    <property type="evidence" value="ECO:0007669"/>
    <property type="project" value="TreeGrafter"/>
</dbReference>
<feature type="compositionally biased region" description="Polar residues" evidence="2">
    <location>
        <begin position="743"/>
        <end position="752"/>
    </location>
</feature>
<dbReference type="GO" id="GO:0006511">
    <property type="term" value="P:ubiquitin-dependent protein catabolic process"/>
    <property type="evidence" value="ECO:0007669"/>
    <property type="project" value="TreeGrafter"/>
</dbReference>
<dbReference type="InterPro" id="IPR011990">
    <property type="entry name" value="TPR-like_helical_dom_sf"/>
</dbReference>
<feature type="compositionally biased region" description="Low complexity" evidence="2">
    <location>
        <begin position="815"/>
        <end position="830"/>
    </location>
</feature>
<evidence type="ECO:0000313" key="5">
    <source>
        <dbReference type="Proteomes" id="UP000824782"/>
    </source>
</evidence>
<sequence>MSLSEDLNLAPSFSPDVFEYSCTAPYFQTSISIKPVIQDSQMKVTVNGNDGSKAVPIAVGDTVIEVLVLSADGTNSQVYTITVTRGQLPFSVKFSDTQDQMKYECPISLAALYRPVSIQGSVPKHTISAQYLDLLTRRSKTDPLDETILRENWRVPEYELDMNMSAAKVFCCFSYRGCRDVVPLSEFGHHARSCQFKPETELDPKIVTGAEWYKEEFYSNKSSEPLLKHTVQERSWEKRLQLVHDGDRAKLHKQAEEQIDLYGRNLPESGDILSYKEGASPLDYLNQAAVCYASACILQPRDAGSHFHLATVLEEQYYASEIYGLKKKNEEGELDLSSAKATGKDEEVVAICRLHGFLGRPSIEQQLKALDMEYQQLKEQGQSSRADYIQNLYAWKSKQAGKSSASSLGEESPLTQAFLKYKDALSLDPNNWRYNLHVGRHLLLRKQNKEALMFFQNSLALRPASPIARCYVGLALLEQEDGLGGRVEEAVLHLQQGLEDFIQNLAVQESSVLLAENLLCPLNVQLLRGFMQFGKVLKTLPVNTSTSLMTPQQVLHIVTDWAARATCQCLYRGVLTQDLEWTLLEACFGLLEFMVEETSAVEDWIQRRCQAMSALIRLSSIPGCKKLVDLQEKVCQLGVISSPCNSNALYLLGNAQLAQYDENPSSGDAQLALQNSKLSFQASIRLENMPTRGAAPAELTSQKWWQERKTTQESKIQKNPPEAPTGKEVASRTGEASKGKGVTQASKVTATLSRPCPPSKRGGAATSGMSGPPSVVPGGSNPKTVKAIGGNNKPGAANTKTDSKTLSPGGTNTKSSSAVAARGRAGAVSSKTAVATTSRPQVVNGAGSVKSSDQSAPAQEKSTTTEDKPVLTEDQSSGPVSVNSSSFLHRLGLARALSRTGKTVADAADLYREVIKMAPEVPDAYTELADLLVKTDPLGAVDVYCQYPQKPSQERSFDDAFIPGEIIRLLMKNEKYDDTRLPDSMISYGKIMGIGSLEKYITILEAKFKTNLLKKVYAGIHNKSEDDEDLQDFFRFKCWI</sequence>
<evidence type="ECO:0000256" key="2">
    <source>
        <dbReference type="SAM" id="MobiDB-lite"/>
    </source>
</evidence>
<feature type="compositionally biased region" description="Basic and acidic residues" evidence="2">
    <location>
        <begin position="705"/>
        <end position="716"/>
    </location>
</feature>
<dbReference type="PANTHER" id="PTHR46016">
    <property type="entry name" value="ZINC FINGER, RING/FYVE/PHD-TYPE"/>
    <property type="match status" value="1"/>
</dbReference>
<dbReference type="Gene3D" id="1.25.40.10">
    <property type="entry name" value="Tetratricopeptide repeat domain"/>
    <property type="match status" value="1"/>
</dbReference>
<feature type="coiled-coil region" evidence="1">
    <location>
        <begin position="360"/>
        <end position="387"/>
    </location>
</feature>
<dbReference type="AlphaFoldDB" id="A0AAV7CIX1"/>
<name>A0AAV7CIX1_ENGPU</name>
<reference evidence="4" key="1">
    <citation type="thesis" date="2020" institute="ProQuest LLC" country="789 East Eisenhower Parkway, Ann Arbor, MI, USA">
        <title>Comparative Genomics and Chromosome Evolution.</title>
        <authorList>
            <person name="Mudd A.B."/>
        </authorList>
    </citation>
    <scope>NUCLEOTIDE SEQUENCE</scope>
    <source>
        <strain evidence="4">237g6f4</strain>
        <tissue evidence="4">Blood</tissue>
    </source>
</reference>